<dbReference type="RefSeq" id="WP_089837072.1">
    <property type="nucleotide sequence ID" value="NZ_FNBN01000009.1"/>
</dbReference>
<dbReference type="Proteomes" id="UP000199045">
    <property type="component" value="Unassembled WGS sequence"/>
</dbReference>
<dbReference type="PROSITE" id="PS50088">
    <property type="entry name" value="ANK_REPEAT"/>
    <property type="match status" value="1"/>
</dbReference>
<organism evidence="4 5">
    <name type="scientific">Chitinophaga filiformis</name>
    <name type="common">Myxococcus filiformis</name>
    <name type="synonym">Flexibacter filiformis</name>
    <dbReference type="NCBI Taxonomy" id="104663"/>
    <lineage>
        <taxon>Bacteria</taxon>
        <taxon>Pseudomonadati</taxon>
        <taxon>Bacteroidota</taxon>
        <taxon>Chitinophagia</taxon>
        <taxon>Chitinophagales</taxon>
        <taxon>Chitinophagaceae</taxon>
        <taxon>Chitinophaga</taxon>
    </lineage>
</organism>
<dbReference type="EMBL" id="FNBN01000009">
    <property type="protein sequence ID" value="SDH19375.1"/>
    <property type="molecule type" value="Genomic_DNA"/>
</dbReference>
<dbReference type="PROSITE" id="PS50297">
    <property type="entry name" value="ANK_REP_REGION"/>
    <property type="match status" value="1"/>
</dbReference>
<dbReference type="AlphaFoldDB" id="A0A1G8AED1"/>
<evidence type="ECO:0000313" key="4">
    <source>
        <dbReference type="EMBL" id="SDH19375.1"/>
    </source>
</evidence>
<protein>
    <submittedName>
        <fullName evidence="4">Ankyrin repeat-containing protein</fullName>
    </submittedName>
</protein>
<dbReference type="STRING" id="104663.SAMN04488121_109225"/>
<keyword evidence="1" id="KW-0677">Repeat</keyword>
<reference evidence="4 5" key="1">
    <citation type="submission" date="2016-10" db="EMBL/GenBank/DDBJ databases">
        <authorList>
            <person name="de Groot N.N."/>
        </authorList>
    </citation>
    <scope>NUCLEOTIDE SEQUENCE [LARGE SCALE GENOMIC DNA]</scope>
    <source>
        <strain evidence="4 5">DSM 527</strain>
    </source>
</reference>
<dbReference type="InterPro" id="IPR036770">
    <property type="entry name" value="Ankyrin_rpt-contain_sf"/>
</dbReference>
<dbReference type="SUPFAM" id="SSF48403">
    <property type="entry name" value="Ankyrin repeat"/>
    <property type="match status" value="1"/>
</dbReference>
<gene>
    <name evidence="4" type="ORF">SAMN04488121_109225</name>
</gene>
<sequence length="349" mass="38872">MAKKRKTLTNDFEELLSKGSLQQLKEVFDKCEIDARGGYSKKTALAYDNCPHELAVWLVEQGADLQATDTYGNTPLHNRSRSIFGNIKSLLELGADVSDKSSSVGTPLHAAADSHNVENTALLLQYGAQIDVLNSSGYTPLEQALRACNNIAIVRTAKISQMYLNAGVQVTPRMKEFVVEIGKQFEFHRANFNKDTVVEVSKALDELYRLFEVEPVAKRFLHDGKSPIITNAGTWQEQHEDLWNLLVPSSGPAETIQGEVIRIVGRIGNELECNGGINWDDDFKKMADAFLSFVKWGKQLSSSELAEVEEIVKDVKRKSGDTARMCELGVKWVIDNPSPLKLPAVEYKR</sequence>
<keyword evidence="2 3" id="KW-0040">ANK repeat</keyword>
<dbReference type="PANTHER" id="PTHR24189:SF72">
    <property type="entry name" value="ANKYRIN REPEAT-CONTAINING DOMAIN-CONTAINING PROTEIN"/>
    <property type="match status" value="1"/>
</dbReference>
<evidence type="ECO:0000256" key="3">
    <source>
        <dbReference type="PROSITE-ProRule" id="PRU00023"/>
    </source>
</evidence>
<evidence type="ECO:0000313" key="5">
    <source>
        <dbReference type="Proteomes" id="UP000199045"/>
    </source>
</evidence>
<feature type="repeat" description="ANK" evidence="3">
    <location>
        <begin position="103"/>
        <end position="135"/>
    </location>
</feature>
<dbReference type="InterPro" id="IPR050745">
    <property type="entry name" value="Multifunctional_regulatory"/>
</dbReference>
<dbReference type="InterPro" id="IPR002110">
    <property type="entry name" value="Ankyrin_rpt"/>
</dbReference>
<dbReference type="Pfam" id="PF12796">
    <property type="entry name" value="Ank_2"/>
    <property type="match status" value="1"/>
</dbReference>
<dbReference type="PANTHER" id="PTHR24189">
    <property type="entry name" value="MYOTROPHIN"/>
    <property type="match status" value="1"/>
</dbReference>
<evidence type="ECO:0000256" key="2">
    <source>
        <dbReference type="ARBA" id="ARBA00023043"/>
    </source>
</evidence>
<dbReference type="Gene3D" id="1.25.40.20">
    <property type="entry name" value="Ankyrin repeat-containing domain"/>
    <property type="match status" value="2"/>
</dbReference>
<proteinExistence type="predicted"/>
<dbReference type="OrthoDB" id="9812708at2"/>
<name>A0A1G8AED1_CHIFI</name>
<accession>A0A1G8AED1</accession>
<evidence type="ECO:0000256" key="1">
    <source>
        <dbReference type="ARBA" id="ARBA00022737"/>
    </source>
</evidence>